<protein>
    <recommendedName>
        <fullName evidence="3">F-box domain-containing protein</fullName>
    </recommendedName>
</protein>
<evidence type="ECO:0000313" key="2">
    <source>
        <dbReference type="Proteomes" id="UP001221757"/>
    </source>
</evidence>
<evidence type="ECO:0000313" key="1">
    <source>
        <dbReference type="EMBL" id="KAJ7706930.1"/>
    </source>
</evidence>
<comment type="caution">
    <text evidence="1">The sequence shown here is derived from an EMBL/GenBank/DDBJ whole genome shotgun (WGS) entry which is preliminary data.</text>
</comment>
<sequence length="488" mass="54565">MPSFALGAGLVLCSNREPQYQNQNTLVIDKDGRIRYAAISRRVLALPPEILAEIFLHCLPAEEFVSPDITSAPILLCGICRHFREIALSTPRLWSSLRCDSDVFDMAQGTETKLIELIRSWLSRARRTPLSLSLCLYDPEGMWESDSAGAILQIAVDLSPQWRNIDMELAPILSEVLFPLDGNFPLLEKLAIDGIERFPSWSFRDAAKLRHFSSSVYYPAPHSSMQLLPWHQITTVCIGELEFSIWLAILRDATTIVDGTFGVQSDDSPAQPIFVPPLNHLQSLTIVGFAFSASPTVPMEVLDSLTAPALKSLTLDFPHDFTTALDTSPFLRFATRSTFQLHSLVLSFMATPPGIIQCLKAVPSLVLLKIQLMGGVIDVNPIFRRLTESDFLPKLESLHMIFDPLVSLTEHDRQALALSLVFQVLCWRWAGVGITRLRSFQLAHAFNAPSLDRTMNSNLEFRRLAAEGMDLYVGPLRPVIDWINHDDS</sequence>
<name>A0AAD7GWV8_MYCRO</name>
<reference evidence="1" key="1">
    <citation type="submission" date="2023-03" db="EMBL/GenBank/DDBJ databases">
        <title>Massive genome expansion in bonnet fungi (Mycena s.s.) driven by repeated elements and novel gene families across ecological guilds.</title>
        <authorList>
            <consortium name="Lawrence Berkeley National Laboratory"/>
            <person name="Harder C.B."/>
            <person name="Miyauchi S."/>
            <person name="Viragh M."/>
            <person name="Kuo A."/>
            <person name="Thoen E."/>
            <person name="Andreopoulos B."/>
            <person name="Lu D."/>
            <person name="Skrede I."/>
            <person name="Drula E."/>
            <person name="Henrissat B."/>
            <person name="Morin E."/>
            <person name="Kohler A."/>
            <person name="Barry K."/>
            <person name="LaButti K."/>
            <person name="Morin E."/>
            <person name="Salamov A."/>
            <person name="Lipzen A."/>
            <person name="Mereny Z."/>
            <person name="Hegedus B."/>
            <person name="Baldrian P."/>
            <person name="Stursova M."/>
            <person name="Weitz H."/>
            <person name="Taylor A."/>
            <person name="Grigoriev I.V."/>
            <person name="Nagy L.G."/>
            <person name="Martin F."/>
            <person name="Kauserud H."/>
        </authorList>
    </citation>
    <scope>NUCLEOTIDE SEQUENCE</scope>
    <source>
        <strain evidence="1">CBHHK067</strain>
    </source>
</reference>
<gene>
    <name evidence="1" type="ORF">B0H17DRAFT_1125734</name>
</gene>
<dbReference type="Gene3D" id="1.20.1280.50">
    <property type="match status" value="1"/>
</dbReference>
<accession>A0AAD7GWV8</accession>
<dbReference type="Proteomes" id="UP001221757">
    <property type="component" value="Unassembled WGS sequence"/>
</dbReference>
<dbReference type="EMBL" id="JARKIE010000006">
    <property type="protein sequence ID" value="KAJ7706930.1"/>
    <property type="molecule type" value="Genomic_DNA"/>
</dbReference>
<evidence type="ECO:0008006" key="3">
    <source>
        <dbReference type="Google" id="ProtNLM"/>
    </source>
</evidence>
<organism evidence="1 2">
    <name type="scientific">Mycena rosella</name>
    <name type="common">Pink bonnet</name>
    <name type="synonym">Agaricus rosellus</name>
    <dbReference type="NCBI Taxonomy" id="1033263"/>
    <lineage>
        <taxon>Eukaryota</taxon>
        <taxon>Fungi</taxon>
        <taxon>Dikarya</taxon>
        <taxon>Basidiomycota</taxon>
        <taxon>Agaricomycotina</taxon>
        <taxon>Agaricomycetes</taxon>
        <taxon>Agaricomycetidae</taxon>
        <taxon>Agaricales</taxon>
        <taxon>Marasmiineae</taxon>
        <taxon>Mycenaceae</taxon>
        <taxon>Mycena</taxon>
    </lineage>
</organism>
<keyword evidence="2" id="KW-1185">Reference proteome</keyword>
<dbReference type="AlphaFoldDB" id="A0AAD7GWV8"/>
<proteinExistence type="predicted"/>